<gene>
    <name evidence="2" type="ORF">DAPPUDRAFT_243436</name>
</gene>
<dbReference type="Proteomes" id="UP000000305">
    <property type="component" value="Unassembled WGS sequence"/>
</dbReference>
<keyword evidence="3" id="KW-1185">Reference proteome</keyword>
<organism evidence="2 3">
    <name type="scientific">Daphnia pulex</name>
    <name type="common">Water flea</name>
    <dbReference type="NCBI Taxonomy" id="6669"/>
    <lineage>
        <taxon>Eukaryota</taxon>
        <taxon>Metazoa</taxon>
        <taxon>Ecdysozoa</taxon>
        <taxon>Arthropoda</taxon>
        <taxon>Crustacea</taxon>
        <taxon>Branchiopoda</taxon>
        <taxon>Diplostraca</taxon>
        <taxon>Cladocera</taxon>
        <taxon>Anomopoda</taxon>
        <taxon>Daphniidae</taxon>
        <taxon>Daphnia</taxon>
    </lineage>
</organism>
<evidence type="ECO:0000256" key="1">
    <source>
        <dbReference type="SAM" id="Phobius"/>
    </source>
</evidence>
<dbReference type="HOGENOM" id="CLU_2374896_0_0_1"/>
<proteinExistence type="predicted"/>
<name>E9GIT8_DAPPU</name>
<dbReference type="OrthoDB" id="6358302at2759"/>
<dbReference type="EMBL" id="GL732547">
    <property type="protein sequence ID" value="EFX80597.1"/>
    <property type="molecule type" value="Genomic_DNA"/>
</dbReference>
<keyword evidence="1" id="KW-1133">Transmembrane helix</keyword>
<protein>
    <submittedName>
        <fullName evidence="2">Uncharacterized protein</fullName>
    </submittedName>
</protein>
<evidence type="ECO:0000313" key="3">
    <source>
        <dbReference type="Proteomes" id="UP000000305"/>
    </source>
</evidence>
<dbReference type="KEGG" id="dpx:DAPPUDRAFT_243436"/>
<reference evidence="2 3" key="1">
    <citation type="journal article" date="2011" name="Science">
        <title>The ecoresponsive genome of Daphnia pulex.</title>
        <authorList>
            <person name="Colbourne J.K."/>
            <person name="Pfrender M.E."/>
            <person name="Gilbert D."/>
            <person name="Thomas W.K."/>
            <person name="Tucker A."/>
            <person name="Oakley T.H."/>
            <person name="Tokishita S."/>
            <person name="Aerts A."/>
            <person name="Arnold G.J."/>
            <person name="Basu M.K."/>
            <person name="Bauer D.J."/>
            <person name="Caceres C.E."/>
            <person name="Carmel L."/>
            <person name="Casola C."/>
            <person name="Choi J.H."/>
            <person name="Detter J.C."/>
            <person name="Dong Q."/>
            <person name="Dusheyko S."/>
            <person name="Eads B.D."/>
            <person name="Frohlich T."/>
            <person name="Geiler-Samerotte K.A."/>
            <person name="Gerlach D."/>
            <person name="Hatcher P."/>
            <person name="Jogdeo S."/>
            <person name="Krijgsveld J."/>
            <person name="Kriventseva E.V."/>
            <person name="Kultz D."/>
            <person name="Laforsch C."/>
            <person name="Lindquist E."/>
            <person name="Lopez J."/>
            <person name="Manak J.R."/>
            <person name="Muller J."/>
            <person name="Pangilinan J."/>
            <person name="Patwardhan R.P."/>
            <person name="Pitluck S."/>
            <person name="Pritham E.J."/>
            <person name="Rechtsteiner A."/>
            <person name="Rho M."/>
            <person name="Rogozin I.B."/>
            <person name="Sakarya O."/>
            <person name="Salamov A."/>
            <person name="Schaack S."/>
            <person name="Shapiro H."/>
            <person name="Shiga Y."/>
            <person name="Skalitzky C."/>
            <person name="Smith Z."/>
            <person name="Souvorov A."/>
            <person name="Sung W."/>
            <person name="Tang Z."/>
            <person name="Tsuchiya D."/>
            <person name="Tu H."/>
            <person name="Vos H."/>
            <person name="Wang M."/>
            <person name="Wolf Y.I."/>
            <person name="Yamagata H."/>
            <person name="Yamada T."/>
            <person name="Ye Y."/>
            <person name="Shaw J.R."/>
            <person name="Andrews J."/>
            <person name="Crease T.J."/>
            <person name="Tang H."/>
            <person name="Lucas S.M."/>
            <person name="Robertson H.M."/>
            <person name="Bork P."/>
            <person name="Koonin E.V."/>
            <person name="Zdobnov E.M."/>
            <person name="Grigoriev I.V."/>
            <person name="Lynch M."/>
            <person name="Boore J.L."/>
        </authorList>
    </citation>
    <scope>NUCLEOTIDE SEQUENCE [LARGE SCALE GENOMIC DNA]</scope>
</reference>
<keyword evidence="1" id="KW-0812">Transmembrane</keyword>
<keyword evidence="1" id="KW-0472">Membrane</keyword>
<accession>E9GIT8</accession>
<evidence type="ECO:0000313" key="2">
    <source>
        <dbReference type="EMBL" id="EFX80597.1"/>
    </source>
</evidence>
<dbReference type="InParanoid" id="E9GIT8"/>
<sequence>MVGLLVAFGPDFGTKVKQDIRESMREMMYFDPDGSGKTGMDITQQMDCVSSMMKSVDALFAKITAIGIAITIFLPFQIILVIFLVRCVPSDPVYQ</sequence>
<dbReference type="AlphaFoldDB" id="E9GIT8"/>
<feature type="transmembrane region" description="Helical" evidence="1">
    <location>
        <begin position="59"/>
        <end position="85"/>
    </location>
</feature>